<evidence type="ECO:0000256" key="2">
    <source>
        <dbReference type="ARBA" id="ARBA00008974"/>
    </source>
</evidence>
<feature type="transmembrane region" description="Helical" evidence="10">
    <location>
        <begin position="264"/>
        <end position="284"/>
    </location>
</feature>
<keyword evidence="12" id="KW-1185">Reference proteome</keyword>
<dbReference type="GeneID" id="28826088"/>
<evidence type="ECO:0000256" key="7">
    <source>
        <dbReference type="ARBA" id="ARBA00023136"/>
    </source>
</evidence>
<protein>
    <recommendedName>
        <fullName evidence="13">Vitamin B6 transporter</fullName>
    </recommendedName>
</protein>
<evidence type="ECO:0000256" key="1">
    <source>
        <dbReference type="ARBA" id="ARBA00004141"/>
    </source>
</evidence>
<feature type="transmembrane region" description="Helical" evidence="10">
    <location>
        <begin position="454"/>
        <end position="477"/>
    </location>
</feature>
<feature type="transmembrane region" description="Helical" evidence="10">
    <location>
        <begin position="115"/>
        <end position="136"/>
    </location>
</feature>
<feature type="compositionally biased region" description="Basic and acidic residues" evidence="9">
    <location>
        <begin position="7"/>
        <end position="16"/>
    </location>
</feature>
<dbReference type="KEGG" id="psco:LY89DRAFT_691572"/>
<dbReference type="PANTHER" id="PTHR31806:SF16">
    <property type="entry name" value="PURINE-CYTOSINE TRANSPORTER (EUROFUNG)"/>
    <property type="match status" value="1"/>
</dbReference>
<evidence type="ECO:0000256" key="9">
    <source>
        <dbReference type="SAM" id="MobiDB-lite"/>
    </source>
</evidence>
<keyword evidence="5 10" id="KW-0812">Transmembrane</keyword>
<dbReference type="GO" id="GO:0022857">
    <property type="term" value="F:transmembrane transporter activity"/>
    <property type="evidence" value="ECO:0007669"/>
    <property type="project" value="InterPro"/>
</dbReference>
<feature type="transmembrane region" description="Helical" evidence="10">
    <location>
        <begin position="157"/>
        <end position="177"/>
    </location>
</feature>
<keyword evidence="7 8" id="KW-0472">Membrane</keyword>
<dbReference type="Gene3D" id="1.10.4160.10">
    <property type="entry name" value="Hydantoin permease"/>
    <property type="match status" value="1"/>
</dbReference>
<dbReference type="GO" id="GO:0015851">
    <property type="term" value="P:nucleobase transport"/>
    <property type="evidence" value="ECO:0007669"/>
    <property type="project" value="UniProtKB-ARBA"/>
</dbReference>
<reference evidence="11 12" key="1">
    <citation type="submission" date="2015-10" db="EMBL/GenBank/DDBJ databases">
        <title>Full genome of DAOMC 229536 Phialocephala scopiformis, a fungal endophyte of spruce producing the potent anti-insectan compound rugulosin.</title>
        <authorList>
            <consortium name="DOE Joint Genome Institute"/>
            <person name="Walker A.K."/>
            <person name="Frasz S.L."/>
            <person name="Seifert K.A."/>
            <person name="Miller J.D."/>
            <person name="Mondo S.J."/>
            <person name="Labutti K."/>
            <person name="Lipzen A."/>
            <person name="Dockter R."/>
            <person name="Kennedy M."/>
            <person name="Grigoriev I.V."/>
            <person name="Spatafora J.W."/>
        </authorList>
    </citation>
    <scope>NUCLEOTIDE SEQUENCE [LARGE SCALE GENOMIC DNA]</scope>
    <source>
        <strain evidence="11 12">CBS 120377</strain>
    </source>
</reference>
<feature type="transmembrane region" description="Helical" evidence="10">
    <location>
        <begin position="338"/>
        <end position="362"/>
    </location>
</feature>
<accession>A0A132B4W3</accession>
<keyword evidence="6 10" id="KW-1133">Transmembrane helix</keyword>
<dbReference type="Pfam" id="PF02133">
    <property type="entry name" value="Transp_cyt_pur"/>
    <property type="match status" value="1"/>
</dbReference>
<keyword evidence="3 8" id="KW-0813">Transport</keyword>
<evidence type="ECO:0000313" key="12">
    <source>
        <dbReference type="Proteomes" id="UP000070700"/>
    </source>
</evidence>
<name>A0A132B4W3_MOLSC</name>
<evidence type="ECO:0000256" key="3">
    <source>
        <dbReference type="ARBA" id="ARBA00022448"/>
    </source>
</evidence>
<feature type="transmembrane region" description="Helical" evidence="10">
    <location>
        <begin position="389"/>
        <end position="407"/>
    </location>
</feature>
<feature type="transmembrane region" description="Helical" evidence="10">
    <location>
        <begin position="88"/>
        <end position="109"/>
    </location>
</feature>
<dbReference type="InParanoid" id="A0A132B4W3"/>
<proteinExistence type="inferred from homology"/>
<organism evidence="11 12">
    <name type="scientific">Mollisia scopiformis</name>
    <name type="common">Conifer needle endophyte fungus</name>
    <name type="synonym">Phialocephala scopiformis</name>
    <dbReference type="NCBI Taxonomy" id="149040"/>
    <lineage>
        <taxon>Eukaryota</taxon>
        <taxon>Fungi</taxon>
        <taxon>Dikarya</taxon>
        <taxon>Ascomycota</taxon>
        <taxon>Pezizomycotina</taxon>
        <taxon>Leotiomycetes</taxon>
        <taxon>Helotiales</taxon>
        <taxon>Mollisiaceae</taxon>
        <taxon>Mollisia</taxon>
    </lineage>
</organism>
<dbReference type="RefSeq" id="XP_018061801.1">
    <property type="nucleotide sequence ID" value="XM_018216362.1"/>
</dbReference>
<sequence>MADSLGDEEKGVKREVIATQPTTADESLSLDDNEKRASPSPTPAASGGFFERLNEKILSIKFLEQRGIERVPEDERHEITGSKYMQMLLLWFSTNITANNIAVGMLGPLSYDLGFVDSALCCAFGTLIGSAGAAYMSTFGPQSGNRTMVIARYFMGYYPSKIACLLNIVIMLGYGMIDCLIGGQILSAVSGGNITVVAGIIIVAAISWVVVVFGMSIFQIYERWAWAPQLVAVFVLVGSAGPTFDTSITSSGNHETINGNRLSFLSLCLSSAVAWAPAAADYYVYYPPTTQKWKTFTMTICGLTLSLAFANLLGVGLASGTFSNTDWLNAYDTSSGALILAGYSGLGGFGKFLGVIVALGLIANNIPGTYSATLGFQIMGRQLAKLPRWFLACVCVLIYTACALGGRNHLFDIFENFLALMGYWVTIYLTIALEEHLIFRRKSGFDWTAWKDRSALPIGIAALAAFLIGWAGSIISMYQIWYVGPIAKMVGEYGTDLGIWVGVSWAMITFPPLRWLELKKFGR</sequence>
<dbReference type="FunCoup" id="A0A132B4W3">
    <property type="interactions" value="46"/>
</dbReference>
<dbReference type="AlphaFoldDB" id="A0A132B4W3"/>
<evidence type="ECO:0000256" key="10">
    <source>
        <dbReference type="SAM" id="Phobius"/>
    </source>
</evidence>
<dbReference type="EMBL" id="KQ947439">
    <property type="protein sequence ID" value="KUJ07446.1"/>
    <property type="molecule type" value="Genomic_DNA"/>
</dbReference>
<dbReference type="FunFam" id="1.10.4160.10:FF:000002">
    <property type="entry name" value="Purine-cytosine permease fcyB"/>
    <property type="match status" value="1"/>
</dbReference>
<feature type="transmembrane region" description="Helical" evidence="10">
    <location>
        <begin position="225"/>
        <end position="244"/>
    </location>
</feature>
<dbReference type="Proteomes" id="UP000070700">
    <property type="component" value="Unassembled WGS sequence"/>
</dbReference>
<dbReference type="GO" id="GO:0000329">
    <property type="term" value="C:fungal-type vacuole membrane"/>
    <property type="evidence" value="ECO:0007669"/>
    <property type="project" value="TreeGrafter"/>
</dbReference>
<dbReference type="GO" id="GO:0005886">
    <property type="term" value="C:plasma membrane"/>
    <property type="evidence" value="ECO:0007669"/>
    <property type="project" value="TreeGrafter"/>
</dbReference>
<feature type="transmembrane region" description="Helical" evidence="10">
    <location>
        <begin position="497"/>
        <end position="516"/>
    </location>
</feature>
<comment type="subcellular location">
    <subcellularLocation>
        <location evidence="1">Membrane</location>
        <topology evidence="1">Multi-pass membrane protein</topology>
    </subcellularLocation>
</comment>
<dbReference type="OrthoDB" id="2116389at2759"/>
<feature type="transmembrane region" description="Helical" evidence="10">
    <location>
        <begin position="413"/>
        <end position="433"/>
    </location>
</feature>
<gene>
    <name evidence="11" type="ORF">LY89DRAFT_691572</name>
</gene>
<evidence type="ECO:0008006" key="13">
    <source>
        <dbReference type="Google" id="ProtNLM"/>
    </source>
</evidence>
<dbReference type="InterPro" id="IPR026030">
    <property type="entry name" value="Pur-cyt_permease_Fcy2/21/22"/>
</dbReference>
<evidence type="ECO:0000256" key="4">
    <source>
        <dbReference type="ARBA" id="ARBA00022553"/>
    </source>
</evidence>
<dbReference type="PIRSF" id="PIRSF002744">
    <property type="entry name" value="Pur-cyt_permease"/>
    <property type="match status" value="1"/>
</dbReference>
<evidence type="ECO:0000256" key="5">
    <source>
        <dbReference type="ARBA" id="ARBA00022692"/>
    </source>
</evidence>
<keyword evidence="4" id="KW-0597">Phosphoprotein</keyword>
<feature type="transmembrane region" description="Helical" evidence="10">
    <location>
        <begin position="296"/>
        <end position="318"/>
    </location>
</feature>
<comment type="similarity">
    <text evidence="2 8">Belongs to the purine-cytosine permease (2.A.39) family.</text>
</comment>
<evidence type="ECO:0000256" key="8">
    <source>
        <dbReference type="PIRNR" id="PIRNR002744"/>
    </source>
</evidence>
<feature type="transmembrane region" description="Helical" evidence="10">
    <location>
        <begin position="197"/>
        <end position="218"/>
    </location>
</feature>
<feature type="region of interest" description="Disordered" evidence="9">
    <location>
        <begin position="1"/>
        <end position="48"/>
    </location>
</feature>
<dbReference type="InterPro" id="IPR001248">
    <property type="entry name" value="Pur-cyt_permease"/>
</dbReference>
<evidence type="ECO:0000313" key="11">
    <source>
        <dbReference type="EMBL" id="KUJ07446.1"/>
    </source>
</evidence>
<evidence type="ECO:0000256" key="6">
    <source>
        <dbReference type="ARBA" id="ARBA00022989"/>
    </source>
</evidence>
<dbReference type="PANTHER" id="PTHR31806">
    <property type="entry name" value="PURINE-CYTOSINE PERMEASE FCY2-RELATED"/>
    <property type="match status" value="1"/>
</dbReference>